<keyword evidence="2" id="KW-0808">Transferase</keyword>
<dbReference type="Pfam" id="PF02458">
    <property type="entry name" value="Transferase"/>
    <property type="match status" value="1"/>
</dbReference>
<keyword evidence="3" id="KW-0012">Acyltransferase</keyword>
<reference evidence="5" key="1">
    <citation type="journal article" date="2010" name="Nat. Biotechnol.">
        <title>Draft genome sequence of the oilseed species Ricinus communis.</title>
        <authorList>
            <person name="Chan A.P."/>
            <person name="Crabtree J."/>
            <person name="Zhao Q."/>
            <person name="Lorenzi H."/>
            <person name="Orvis J."/>
            <person name="Puiu D."/>
            <person name="Melake-Berhan A."/>
            <person name="Jones K.M."/>
            <person name="Redman J."/>
            <person name="Chen G."/>
            <person name="Cahoon E.B."/>
            <person name="Gedil M."/>
            <person name="Stanke M."/>
            <person name="Haas B.J."/>
            <person name="Wortman J.R."/>
            <person name="Fraser-Liggett C.M."/>
            <person name="Ravel J."/>
            <person name="Rabinowicz P.D."/>
        </authorList>
    </citation>
    <scope>NUCLEOTIDE SEQUENCE [LARGE SCALE GENOMIC DNA]</scope>
    <source>
        <strain evidence="5">cv. Hale</strain>
    </source>
</reference>
<dbReference type="Gene3D" id="3.30.559.10">
    <property type="entry name" value="Chloramphenicol acetyltransferase-like domain"/>
    <property type="match status" value="1"/>
</dbReference>
<evidence type="ECO:0000256" key="2">
    <source>
        <dbReference type="ARBA" id="ARBA00022679"/>
    </source>
</evidence>
<evidence type="ECO:0000313" key="5">
    <source>
        <dbReference type="Proteomes" id="UP000008311"/>
    </source>
</evidence>
<protein>
    <submittedName>
        <fullName evidence="4">Uncharacterized protein</fullName>
    </submittedName>
</protein>
<keyword evidence="5" id="KW-1185">Reference proteome</keyword>
<evidence type="ECO:0000313" key="4">
    <source>
        <dbReference type="EMBL" id="EEF32781.1"/>
    </source>
</evidence>
<name>B9SUC0_RICCO</name>
<sequence>MESLWFVKANYITKRFVFDAKAIAALRAKAKAKLEVEPIRIATLSCFIWKCSMAASRAISGAPKPSILVEAVNLRQKTKPPMKDSSTGNMFWWAVAFASPTDKQYRIE</sequence>
<dbReference type="GO" id="GO:0016746">
    <property type="term" value="F:acyltransferase activity"/>
    <property type="evidence" value="ECO:0007669"/>
    <property type="project" value="UniProtKB-KW"/>
</dbReference>
<organism evidence="4 5">
    <name type="scientific">Ricinus communis</name>
    <name type="common">Castor bean</name>
    <dbReference type="NCBI Taxonomy" id="3988"/>
    <lineage>
        <taxon>Eukaryota</taxon>
        <taxon>Viridiplantae</taxon>
        <taxon>Streptophyta</taxon>
        <taxon>Embryophyta</taxon>
        <taxon>Tracheophyta</taxon>
        <taxon>Spermatophyta</taxon>
        <taxon>Magnoliopsida</taxon>
        <taxon>eudicotyledons</taxon>
        <taxon>Gunneridae</taxon>
        <taxon>Pentapetalae</taxon>
        <taxon>rosids</taxon>
        <taxon>fabids</taxon>
        <taxon>Malpighiales</taxon>
        <taxon>Euphorbiaceae</taxon>
        <taxon>Acalyphoideae</taxon>
        <taxon>Acalypheae</taxon>
        <taxon>Ricinus</taxon>
    </lineage>
</organism>
<dbReference type="EMBL" id="EQ974145">
    <property type="protein sequence ID" value="EEF32781.1"/>
    <property type="molecule type" value="Genomic_DNA"/>
</dbReference>
<dbReference type="Proteomes" id="UP000008311">
    <property type="component" value="Unassembled WGS sequence"/>
</dbReference>
<dbReference type="InParanoid" id="B9SUC0"/>
<dbReference type="AlphaFoldDB" id="B9SUC0"/>
<proteinExistence type="inferred from homology"/>
<dbReference type="PANTHER" id="PTHR31623:SF20">
    <property type="entry name" value="VINORINE SYNTHASE-LIKE"/>
    <property type="match status" value="1"/>
</dbReference>
<accession>B9SUC0</accession>
<evidence type="ECO:0000256" key="1">
    <source>
        <dbReference type="ARBA" id="ARBA00009861"/>
    </source>
</evidence>
<dbReference type="InterPro" id="IPR023213">
    <property type="entry name" value="CAT-like_dom_sf"/>
</dbReference>
<gene>
    <name evidence="4" type="ORF">RCOM_0721500</name>
</gene>
<evidence type="ECO:0000256" key="3">
    <source>
        <dbReference type="ARBA" id="ARBA00023315"/>
    </source>
</evidence>
<comment type="similarity">
    <text evidence="1">Belongs to the plant acyltransferase family.</text>
</comment>
<dbReference type="PANTHER" id="PTHR31623">
    <property type="entry name" value="F21J9.9"/>
    <property type="match status" value="1"/>
</dbReference>